<sequence length="89" mass="9981">MLDFWYGMTFGPSELAWQSQRVLALRFNKFIVEGFGAADEAHRMVIEKVFAFSEATAKLSVGVFPHVVMKDIQTVVDENVERLSPSLSG</sequence>
<dbReference type="AlphaFoldDB" id="A0A212PY26"/>
<evidence type="ECO:0000313" key="2">
    <source>
        <dbReference type="Proteomes" id="UP000198418"/>
    </source>
</evidence>
<proteinExistence type="predicted"/>
<name>A0A212PY26_RHOAC</name>
<dbReference type="Proteomes" id="UP000198418">
    <property type="component" value="Unassembled WGS sequence"/>
</dbReference>
<dbReference type="EMBL" id="FYDG01000001">
    <property type="protein sequence ID" value="SNB51966.1"/>
    <property type="molecule type" value="Genomic_DNA"/>
</dbReference>
<protein>
    <submittedName>
        <fullName evidence="1">Uncharacterized protein</fullName>
    </submittedName>
</protein>
<dbReference type="OrthoDB" id="8455046at2"/>
<organism evidence="1 2">
    <name type="scientific">Rhodoblastus acidophilus</name>
    <name type="common">Rhodopseudomonas acidophila</name>
    <dbReference type="NCBI Taxonomy" id="1074"/>
    <lineage>
        <taxon>Bacteria</taxon>
        <taxon>Pseudomonadati</taxon>
        <taxon>Pseudomonadota</taxon>
        <taxon>Alphaproteobacteria</taxon>
        <taxon>Hyphomicrobiales</taxon>
        <taxon>Rhodoblastaceae</taxon>
        <taxon>Rhodoblastus</taxon>
    </lineage>
</organism>
<accession>A0A212PY26</accession>
<keyword evidence="2" id="KW-1185">Reference proteome</keyword>
<reference evidence="2" key="1">
    <citation type="submission" date="2017-06" db="EMBL/GenBank/DDBJ databases">
        <authorList>
            <person name="Varghese N."/>
            <person name="Submissions S."/>
        </authorList>
    </citation>
    <scope>NUCLEOTIDE SEQUENCE [LARGE SCALE GENOMIC DNA]</scope>
    <source>
        <strain evidence="2">DSM 137</strain>
    </source>
</reference>
<gene>
    <name evidence="1" type="ORF">SAMN06265338_101157</name>
</gene>
<dbReference type="RefSeq" id="WP_141098302.1">
    <property type="nucleotide sequence ID" value="NZ_FYDG01000001.1"/>
</dbReference>
<evidence type="ECO:0000313" key="1">
    <source>
        <dbReference type="EMBL" id="SNB51966.1"/>
    </source>
</evidence>